<sequence length="126" mass="13953">MKKIGIMMLCLALSPLAYANEPYTPGYTACMEEAGGVTVDMIDCIAEELETQDARLNGAYQALRGELSEQRRQSLLQAQRLWIQYRDANCQFYATAGGTLARVSANECMLRETAERAQELDAMGGF</sequence>
<organism evidence="3 4">
    <name type="scientific">Halomonas organivorans</name>
    <dbReference type="NCBI Taxonomy" id="257772"/>
    <lineage>
        <taxon>Bacteria</taxon>
        <taxon>Pseudomonadati</taxon>
        <taxon>Pseudomonadota</taxon>
        <taxon>Gammaproteobacteria</taxon>
        <taxon>Oceanospirillales</taxon>
        <taxon>Halomonadaceae</taxon>
        <taxon>Halomonas</taxon>
    </lineage>
</organism>
<reference evidence="3 4" key="1">
    <citation type="submission" date="2020-08" db="EMBL/GenBank/DDBJ databases">
        <title>Genomic Encyclopedia of Type Strains, Phase III (KMG-III): the genomes of soil and plant-associated and newly described type strains.</title>
        <authorList>
            <person name="Whitman W."/>
        </authorList>
    </citation>
    <scope>NUCLEOTIDE SEQUENCE [LARGE SCALE GENOMIC DNA]</scope>
    <source>
        <strain evidence="3 4">CECT 5995</strain>
    </source>
</reference>
<evidence type="ECO:0000259" key="2">
    <source>
        <dbReference type="Pfam" id="PF07007"/>
    </source>
</evidence>
<comment type="caution">
    <text evidence="3">The sequence shown here is derived from an EMBL/GenBank/DDBJ whole genome shotgun (WGS) entry which is preliminary data.</text>
</comment>
<gene>
    <name evidence="3" type="ORF">FHR96_004025</name>
</gene>
<name>A0A7W5C1E7_9GAMM</name>
<feature type="signal peptide" evidence="1">
    <location>
        <begin position="1"/>
        <end position="19"/>
    </location>
</feature>
<dbReference type="Proteomes" id="UP000525987">
    <property type="component" value="Unassembled WGS sequence"/>
</dbReference>
<evidence type="ECO:0000313" key="4">
    <source>
        <dbReference type="Proteomes" id="UP000525987"/>
    </source>
</evidence>
<evidence type="ECO:0000256" key="1">
    <source>
        <dbReference type="SAM" id="SignalP"/>
    </source>
</evidence>
<feature type="chain" id="PRO_5031012475" evidence="1">
    <location>
        <begin position="20"/>
        <end position="126"/>
    </location>
</feature>
<dbReference type="Gene3D" id="1.20.1270.180">
    <property type="match status" value="1"/>
</dbReference>
<evidence type="ECO:0000313" key="3">
    <source>
        <dbReference type="EMBL" id="MBB3143111.1"/>
    </source>
</evidence>
<dbReference type="Pfam" id="PF07007">
    <property type="entry name" value="LprI"/>
    <property type="match status" value="1"/>
</dbReference>
<protein>
    <submittedName>
        <fullName evidence="3">Uncharacterized protein YecT (DUF1311 family)</fullName>
    </submittedName>
</protein>
<dbReference type="AlphaFoldDB" id="A0A7W5C1E7"/>
<dbReference type="EMBL" id="JACHXM010000035">
    <property type="protein sequence ID" value="MBB3143111.1"/>
    <property type="molecule type" value="Genomic_DNA"/>
</dbReference>
<feature type="domain" description="Lysozyme inhibitor LprI-like N-terminal" evidence="2">
    <location>
        <begin position="30"/>
        <end position="120"/>
    </location>
</feature>
<dbReference type="PANTHER" id="PTHR39176:SF1">
    <property type="entry name" value="PERIPLASMIC PROTEIN"/>
    <property type="match status" value="1"/>
</dbReference>
<proteinExistence type="predicted"/>
<keyword evidence="1" id="KW-0732">Signal</keyword>
<dbReference type="RefSeq" id="WP_183389458.1">
    <property type="nucleotide sequence ID" value="NZ_JACHXM010000035.1"/>
</dbReference>
<accession>A0A7W5C1E7</accession>
<keyword evidence="4" id="KW-1185">Reference proteome</keyword>
<dbReference type="PANTHER" id="PTHR39176">
    <property type="entry name" value="PERIPLASMIC PROTEIN-RELATED"/>
    <property type="match status" value="1"/>
</dbReference>
<dbReference type="InterPro" id="IPR009739">
    <property type="entry name" value="LprI-like_N"/>
</dbReference>